<evidence type="ECO:0000313" key="2">
    <source>
        <dbReference type="Proteomes" id="UP001466933"/>
    </source>
</evidence>
<proteinExistence type="predicted"/>
<comment type="caution">
    <text evidence="1">The sequence shown here is derived from an EMBL/GenBank/DDBJ whole genome shotgun (WGS) entry which is preliminary data.</text>
</comment>
<dbReference type="RefSeq" id="WP_343495487.1">
    <property type="nucleotide sequence ID" value="NZ_JBCPYA010000027.1"/>
</dbReference>
<sequence length="145" mass="16066">MIPPLKSFALAIHVMKTFARSERSWRSVGSFIVLQGEFWPNGIYAGISEVAYAMQDLSVNRVGIFPTRRIERNRKENDGWRGFGRDVPDGRRAMAEGLPARLPTIGSVKIIELFHVDATIDASISICVSAPFFSGFSCISSCNKP</sequence>
<dbReference type="Proteomes" id="UP001466933">
    <property type="component" value="Unassembled WGS sequence"/>
</dbReference>
<gene>
    <name evidence="1" type="ORF">VOI36_37445</name>
</gene>
<organism evidence="1 2">
    <name type="scientific">Burkholderia theae</name>
    <dbReference type="NCBI Taxonomy" id="3143496"/>
    <lineage>
        <taxon>Bacteria</taxon>
        <taxon>Pseudomonadati</taxon>
        <taxon>Pseudomonadota</taxon>
        <taxon>Betaproteobacteria</taxon>
        <taxon>Burkholderiales</taxon>
        <taxon>Burkholderiaceae</taxon>
        <taxon>Burkholderia</taxon>
    </lineage>
</organism>
<reference evidence="1 2" key="1">
    <citation type="submission" date="2024-05" db="EMBL/GenBank/DDBJ databases">
        <title>Burkholderia sp. Nov. a novel bacteria isolated from rhizosphere soil of Camellia sinensis.</title>
        <authorList>
            <person name="Dong Y."/>
        </authorList>
    </citation>
    <scope>NUCLEOTIDE SEQUENCE [LARGE SCALE GENOMIC DNA]</scope>
    <source>
        <strain evidence="1 2">GS2Y</strain>
    </source>
</reference>
<dbReference type="EMBL" id="JBCPYA010000027">
    <property type="protein sequence ID" value="MEN2475596.1"/>
    <property type="molecule type" value="Genomic_DNA"/>
</dbReference>
<accession>A0ABU9WU41</accession>
<protein>
    <submittedName>
        <fullName evidence="1">Uncharacterized protein</fullName>
    </submittedName>
</protein>
<evidence type="ECO:0000313" key="1">
    <source>
        <dbReference type="EMBL" id="MEN2475596.1"/>
    </source>
</evidence>
<name>A0ABU9WU41_9BURK</name>
<keyword evidence="2" id="KW-1185">Reference proteome</keyword>